<keyword evidence="2" id="KW-1185">Reference proteome</keyword>
<dbReference type="EMBL" id="CP058938">
    <property type="protein sequence ID" value="QLI74543.1"/>
    <property type="molecule type" value="Genomic_DNA"/>
</dbReference>
<sequence length="97" mass="10683">MALEQNRLPGARGQREFDFIGRRVCTALQWNVSMACWPISSSLQAWVGAPEWHGASEFLLLMVHATSAAGPEQSMLLECSSGLLGLAVWMEFDDEKG</sequence>
<name>A0A7D5Z8A8_9HYPO</name>
<gene>
    <name evidence="1" type="ORF">G6M90_00g106720</name>
</gene>
<evidence type="ECO:0000313" key="2">
    <source>
        <dbReference type="Proteomes" id="UP000510686"/>
    </source>
</evidence>
<protein>
    <submittedName>
        <fullName evidence="1">Uncharacterized protein</fullName>
    </submittedName>
</protein>
<proteinExistence type="predicted"/>
<organism evidence="1 2">
    <name type="scientific">Metarhizium brunneum</name>
    <dbReference type="NCBI Taxonomy" id="500148"/>
    <lineage>
        <taxon>Eukaryota</taxon>
        <taxon>Fungi</taxon>
        <taxon>Dikarya</taxon>
        <taxon>Ascomycota</taxon>
        <taxon>Pezizomycotina</taxon>
        <taxon>Sordariomycetes</taxon>
        <taxon>Hypocreomycetidae</taxon>
        <taxon>Hypocreales</taxon>
        <taxon>Clavicipitaceae</taxon>
        <taxon>Metarhizium</taxon>
    </lineage>
</organism>
<dbReference type="RefSeq" id="XP_065987930.1">
    <property type="nucleotide sequence ID" value="XM_066131710.1"/>
</dbReference>
<dbReference type="GeneID" id="90968219"/>
<dbReference type="Proteomes" id="UP000510686">
    <property type="component" value="Chromosome 7"/>
</dbReference>
<dbReference type="AlphaFoldDB" id="A0A7D5Z8A8"/>
<evidence type="ECO:0000313" key="1">
    <source>
        <dbReference type="EMBL" id="QLI74543.1"/>
    </source>
</evidence>
<dbReference type="KEGG" id="mbrn:90968219"/>
<reference evidence="1 2" key="1">
    <citation type="submission" date="2020-07" db="EMBL/GenBank/DDBJ databases">
        <title>Telomere length de novo assembly of all 7 chromosomes of the fungus, Metarhizium brunneum, using a novel assembly pipeline.</title>
        <authorList>
            <person name="Saud z."/>
            <person name="Kortsinoglou A."/>
            <person name="Kouvelis V.N."/>
            <person name="Butt T.M."/>
        </authorList>
    </citation>
    <scope>NUCLEOTIDE SEQUENCE [LARGE SCALE GENOMIC DNA]</scope>
    <source>
        <strain evidence="1 2">4556</strain>
    </source>
</reference>
<accession>A0A7D5Z8A8</accession>